<protein>
    <submittedName>
        <fullName evidence="1">Uncharacterized protein</fullName>
    </submittedName>
</protein>
<gene>
    <name evidence="1" type="ORF">BpHYR1_003578</name>
</gene>
<evidence type="ECO:0000313" key="2">
    <source>
        <dbReference type="Proteomes" id="UP000276133"/>
    </source>
</evidence>
<evidence type="ECO:0000313" key="1">
    <source>
        <dbReference type="EMBL" id="RNA40853.1"/>
    </source>
</evidence>
<accession>A0A3M7SYE3</accession>
<organism evidence="1 2">
    <name type="scientific">Brachionus plicatilis</name>
    <name type="common">Marine rotifer</name>
    <name type="synonym">Brachionus muelleri</name>
    <dbReference type="NCBI Taxonomy" id="10195"/>
    <lineage>
        <taxon>Eukaryota</taxon>
        <taxon>Metazoa</taxon>
        <taxon>Spiralia</taxon>
        <taxon>Gnathifera</taxon>
        <taxon>Rotifera</taxon>
        <taxon>Eurotatoria</taxon>
        <taxon>Monogononta</taxon>
        <taxon>Pseudotrocha</taxon>
        <taxon>Ploima</taxon>
        <taxon>Brachionidae</taxon>
        <taxon>Brachionus</taxon>
    </lineage>
</organism>
<dbReference type="Proteomes" id="UP000276133">
    <property type="component" value="Unassembled WGS sequence"/>
</dbReference>
<sequence length="67" mass="8039">MFKPVLHNQKKNYKAFTFCTTLKIKEIVVPLFTIRILSSVNHTYPLILSRIYAMIIFFQARYRKTNK</sequence>
<reference evidence="1 2" key="1">
    <citation type="journal article" date="2018" name="Sci. Rep.">
        <title>Genomic signatures of local adaptation to the degree of environmental predictability in rotifers.</title>
        <authorList>
            <person name="Franch-Gras L."/>
            <person name="Hahn C."/>
            <person name="Garcia-Roger E.M."/>
            <person name="Carmona M.J."/>
            <person name="Serra M."/>
            <person name="Gomez A."/>
        </authorList>
    </citation>
    <scope>NUCLEOTIDE SEQUENCE [LARGE SCALE GENOMIC DNA]</scope>
    <source>
        <strain evidence="1">HYR1</strain>
    </source>
</reference>
<keyword evidence="2" id="KW-1185">Reference proteome</keyword>
<dbReference type="EMBL" id="REGN01000583">
    <property type="protein sequence ID" value="RNA40853.1"/>
    <property type="molecule type" value="Genomic_DNA"/>
</dbReference>
<proteinExistence type="predicted"/>
<comment type="caution">
    <text evidence="1">The sequence shown here is derived from an EMBL/GenBank/DDBJ whole genome shotgun (WGS) entry which is preliminary data.</text>
</comment>
<name>A0A3M7SYE3_BRAPC</name>
<dbReference type="AlphaFoldDB" id="A0A3M7SYE3"/>